<keyword evidence="2" id="KW-1185">Reference proteome</keyword>
<evidence type="ECO:0000313" key="2">
    <source>
        <dbReference type="Proteomes" id="UP000031036"/>
    </source>
</evidence>
<proteinExistence type="predicted"/>
<accession>A0A0B2VU50</accession>
<reference evidence="1 2" key="1">
    <citation type="submission" date="2014-11" db="EMBL/GenBank/DDBJ databases">
        <title>Genetic blueprint of the zoonotic pathogen Toxocara canis.</title>
        <authorList>
            <person name="Zhu X.-Q."/>
            <person name="Korhonen P.K."/>
            <person name="Cai H."/>
            <person name="Young N.D."/>
            <person name="Nejsum P."/>
            <person name="von Samson-Himmelstjerna G."/>
            <person name="Boag P.R."/>
            <person name="Tan P."/>
            <person name="Li Q."/>
            <person name="Min J."/>
            <person name="Yang Y."/>
            <person name="Wang X."/>
            <person name="Fang X."/>
            <person name="Hall R.S."/>
            <person name="Hofmann A."/>
            <person name="Sternberg P.W."/>
            <person name="Jex A.R."/>
            <person name="Gasser R.B."/>
        </authorList>
    </citation>
    <scope>NUCLEOTIDE SEQUENCE [LARGE SCALE GENOMIC DNA]</scope>
    <source>
        <strain evidence="1">PN_DK_2014</strain>
    </source>
</reference>
<dbReference type="Proteomes" id="UP000031036">
    <property type="component" value="Unassembled WGS sequence"/>
</dbReference>
<comment type="caution">
    <text evidence="1">The sequence shown here is derived from an EMBL/GenBank/DDBJ whole genome shotgun (WGS) entry which is preliminary data.</text>
</comment>
<evidence type="ECO:0000313" key="1">
    <source>
        <dbReference type="EMBL" id="KHN84867.1"/>
    </source>
</evidence>
<dbReference type="AlphaFoldDB" id="A0A0B2VU50"/>
<organism evidence="1 2">
    <name type="scientific">Toxocara canis</name>
    <name type="common">Canine roundworm</name>
    <dbReference type="NCBI Taxonomy" id="6265"/>
    <lineage>
        <taxon>Eukaryota</taxon>
        <taxon>Metazoa</taxon>
        <taxon>Ecdysozoa</taxon>
        <taxon>Nematoda</taxon>
        <taxon>Chromadorea</taxon>
        <taxon>Rhabditida</taxon>
        <taxon>Spirurina</taxon>
        <taxon>Ascaridomorpha</taxon>
        <taxon>Ascaridoidea</taxon>
        <taxon>Toxocaridae</taxon>
        <taxon>Toxocara</taxon>
    </lineage>
</organism>
<dbReference type="OMA" id="VEMCFIN"/>
<protein>
    <submittedName>
        <fullName evidence="1">Uncharacterized protein</fullName>
    </submittedName>
</protein>
<dbReference type="EMBL" id="JPKZ01000895">
    <property type="protein sequence ID" value="KHN84867.1"/>
    <property type="molecule type" value="Genomic_DNA"/>
</dbReference>
<gene>
    <name evidence="1" type="ORF">Tcan_01930</name>
</gene>
<name>A0A0B2VU50_TOXCA</name>
<sequence>MRAYAVCTTQIYIATPHQQLDNVQRLDYYIDPSNMCLHHCQLSHSSHQMNTFAFCFLIALATYSVANEVAVRTKRCTCMQSSCSCVPVVLSIQMSCSCPQVLQPCACGQAPQPCQPVCQDVCQRQCVHSQCVPVCWNTCSSTCQQQPAPIITVPPQTIPTIPPTLPTIPPTTATLPPVTQPPQQCCTPVCRPCVQVTIPCVQIMYAQCYCVSGYGPCGNGNQCCRKR</sequence>